<dbReference type="EMBL" id="NIDE01000005">
    <property type="protein sequence ID" value="OWK42425.1"/>
    <property type="molecule type" value="Genomic_DNA"/>
</dbReference>
<name>A0A225E156_9BACT</name>
<keyword evidence="2" id="KW-1185">Reference proteome</keyword>
<organism evidence="1 2">
    <name type="scientific">Fimbriiglobus ruber</name>
    <dbReference type="NCBI Taxonomy" id="1908690"/>
    <lineage>
        <taxon>Bacteria</taxon>
        <taxon>Pseudomonadati</taxon>
        <taxon>Planctomycetota</taxon>
        <taxon>Planctomycetia</taxon>
        <taxon>Gemmatales</taxon>
        <taxon>Gemmataceae</taxon>
        <taxon>Fimbriiglobus</taxon>
    </lineage>
</organism>
<comment type="caution">
    <text evidence="1">The sequence shown here is derived from an EMBL/GenBank/DDBJ whole genome shotgun (WGS) entry which is preliminary data.</text>
</comment>
<evidence type="ECO:0008006" key="3">
    <source>
        <dbReference type="Google" id="ProtNLM"/>
    </source>
</evidence>
<reference evidence="2" key="1">
    <citation type="submission" date="2017-06" db="EMBL/GenBank/DDBJ databases">
        <title>Genome analysis of Fimbriiglobus ruber SP5, the first member of the order Planctomycetales with confirmed chitinolytic capability.</title>
        <authorList>
            <person name="Ravin N.V."/>
            <person name="Rakitin A.L."/>
            <person name="Ivanova A.A."/>
            <person name="Beletsky A.V."/>
            <person name="Kulichevskaya I.S."/>
            <person name="Mardanov A.V."/>
            <person name="Dedysh S.N."/>
        </authorList>
    </citation>
    <scope>NUCLEOTIDE SEQUENCE [LARGE SCALE GENOMIC DNA]</scope>
    <source>
        <strain evidence="2">SP5</strain>
    </source>
</reference>
<dbReference type="AlphaFoldDB" id="A0A225E156"/>
<proteinExistence type="predicted"/>
<protein>
    <recommendedName>
        <fullName evidence="3">SMI1/KNR4 family protein</fullName>
    </recommendedName>
</protein>
<evidence type="ECO:0000313" key="2">
    <source>
        <dbReference type="Proteomes" id="UP000214646"/>
    </source>
</evidence>
<accession>A0A225E156</accession>
<evidence type="ECO:0000313" key="1">
    <source>
        <dbReference type="EMBL" id="OWK42425.1"/>
    </source>
</evidence>
<dbReference type="Proteomes" id="UP000214646">
    <property type="component" value="Unassembled WGS sequence"/>
</dbReference>
<gene>
    <name evidence="1" type="ORF">FRUB_04503</name>
</gene>
<sequence length="105" mass="11795">MAEVVGILIDQDWDNARRLKRMAEVFRCIFGNPFRPITFNPSYLTPTVLSLAKGIYEDRAFDRMPVLADALQDAGCDNEDILTHCRGPGPHVRGCWVVDLCLGKT</sequence>